<evidence type="ECO:0000313" key="2">
    <source>
        <dbReference type="EMBL" id="MFC5884183.1"/>
    </source>
</evidence>
<name>A0ABW1ET52_9ACTN</name>
<keyword evidence="3" id="KW-1185">Reference proteome</keyword>
<dbReference type="EMBL" id="JBHSOD010000003">
    <property type="protein sequence ID" value="MFC5884183.1"/>
    <property type="molecule type" value="Genomic_DNA"/>
</dbReference>
<evidence type="ECO:0000256" key="1">
    <source>
        <dbReference type="SAM" id="MobiDB-lite"/>
    </source>
</evidence>
<evidence type="ECO:0000313" key="3">
    <source>
        <dbReference type="Proteomes" id="UP001596067"/>
    </source>
</evidence>
<sequence length="98" mass="10081">MAAGGAFDGRGPAGAEGPAFPGLAESAGPADPVGRRERWAPPGRRQAPAPAPVVHVTIGRVEVRAVPASAAPAERVRPEEPAVATLDQYLRNRARSRG</sequence>
<reference evidence="3" key="1">
    <citation type="journal article" date="2019" name="Int. J. Syst. Evol. Microbiol.">
        <title>The Global Catalogue of Microorganisms (GCM) 10K type strain sequencing project: providing services to taxonomists for standard genome sequencing and annotation.</title>
        <authorList>
            <consortium name="The Broad Institute Genomics Platform"/>
            <consortium name="The Broad Institute Genome Sequencing Center for Infectious Disease"/>
            <person name="Wu L."/>
            <person name="Ma J."/>
        </authorList>
    </citation>
    <scope>NUCLEOTIDE SEQUENCE [LARGE SCALE GENOMIC DNA]</scope>
    <source>
        <strain evidence="3">CGMCC 4.1469</strain>
    </source>
</reference>
<feature type="region of interest" description="Disordered" evidence="1">
    <location>
        <begin position="1"/>
        <end position="52"/>
    </location>
</feature>
<protein>
    <submittedName>
        <fullName evidence="2">Uncharacterized protein</fullName>
    </submittedName>
</protein>
<accession>A0ABW1ET52</accession>
<comment type="caution">
    <text evidence="2">The sequence shown here is derived from an EMBL/GenBank/DDBJ whole genome shotgun (WGS) entry which is preliminary data.</text>
</comment>
<gene>
    <name evidence="2" type="ORF">ACFP0N_04175</name>
</gene>
<proteinExistence type="predicted"/>
<feature type="compositionally biased region" description="Gly residues" evidence="1">
    <location>
        <begin position="1"/>
        <end position="14"/>
    </location>
</feature>
<dbReference type="RefSeq" id="WP_313762482.1">
    <property type="nucleotide sequence ID" value="NZ_BAAAVH010000050.1"/>
</dbReference>
<dbReference type="Proteomes" id="UP001596067">
    <property type="component" value="Unassembled WGS sequence"/>
</dbReference>
<organism evidence="2 3">
    <name type="scientific">Kitasatospora aburaviensis</name>
    <dbReference type="NCBI Taxonomy" id="67265"/>
    <lineage>
        <taxon>Bacteria</taxon>
        <taxon>Bacillati</taxon>
        <taxon>Actinomycetota</taxon>
        <taxon>Actinomycetes</taxon>
        <taxon>Kitasatosporales</taxon>
        <taxon>Streptomycetaceae</taxon>
        <taxon>Kitasatospora</taxon>
    </lineage>
</organism>